<protein>
    <recommendedName>
        <fullName evidence="3">MATH domain-containing protein</fullName>
    </recommendedName>
</protein>
<accession>A0AAE1KID6</accession>
<evidence type="ECO:0000313" key="2">
    <source>
        <dbReference type="Proteomes" id="UP001293593"/>
    </source>
</evidence>
<proteinExistence type="predicted"/>
<sequence length="318" mass="35362">MKQTRVSSIIAQSLEETEKEAVGRHVSQLLIAPTSTNLKSVTSLIVSQVEGSKSGPSTLSAKETTKRIDENATATYKSPMAIPFMRALTIKETGDHSSIQEEAESEKPIKATLPQVIPSLHYESQTGAASSSSPILEIGEIFQLVELKDGEPALLAKALELYPQLRLSRGQRTHPIIAFSYRVLVDILVMLATKTPYTLTASDRTTLEENLGAATFLGFDKGWIESVRAKVFGIDKSEVLTAEEKISVMEEELGKCDIAFERMQKKRIEAREKLALVQNEFEAVDTQLFDLLENRRNLVMKMTEFRKITSVKDRPFGI</sequence>
<keyword evidence="2" id="KW-1185">Reference proteome</keyword>
<name>A0AAE1KID6_9FABA</name>
<evidence type="ECO:0000313" key="1">
    <source>
        <dbReference type="EMBL" id="KAK4275914.1"/>
    </source>
</evidence>
<organism evidence="1 2">
    <name type="scientific">Acacia crassicarpa</name>
    <name type="common">northern wattle</name>
    <dbReference type="NCBI Taxonomy" id="499986"/>
    <lineage>
        <taxon>Eukaryota</taxon>
        <taxon>Viridiplantae</taxon>
        <taxon>Streptophyta</taxon>
        <taxon>Embryophyta</taxon>
        <taxon>Tracheophyta</taxon>
        <taxon>Spermatophyta</taxon>
        <taxon>Magnoliopsida</taxon>
        <taxon>eudicotyledons</taxon>
        <taxon>Gunneridae</taxon>
        <taxon>Pentapetalae</taxon>
        <taxon>rosids</taxon>
        <taxon>fabids</taxon>
        <taxon>Fabales</taxon>
        <taxon>Fabaceae</taxon>
        <taxon>Caesalpinioideae</taxon>
        <taxon>mimosoid clade</taxon>
        <taxon>Acacieae</taxon>
        <taxon>Acacia</taxon>
    </lineage>
</organism>
<reference evidence="1" key="1">
    <citation type="submission" date="2023-10" db="EMBL/GenBank/DDBJ databases">
        <title>Chromosome-level genome of the transformable northern wattle, Acacia crassicarpa.</title>
        <authorList>
            <person name="Massaro I."/>
            <person name="Sinha N.R."/>
            <person name="Poethig S."/>
            <person name="Leichty A.R."/>
        </authorList>
    </citation>
    <scope>NUCLEOTIDE SEQUENCE</scope>
    <source>
        <strain evidence="1">Acra3RX</strain>
        <tissue evidence="1">Leaf</tissue>
    </source>
</reference>
<gene>
    <name evidence="1" type="ORF">QN277_018924</name>
</gene>
<dbReference type="EMBL" id="JAWXYG010000004">
    <property type="protein sequence ID" value="KAK4275914.1"/>
    <property type="molecule type" value="Genomic_DNA"/>
</dbReference>
<evidence type="ECO:0008006" key="3">
    <source>
        <dbReference type="Google" id="ProtNLM"/>
    </source>
</evidence>
<dbReference type="Proteomes" id="UP001293593">
    <property type="component" value="Unassembled WGS sequence"/>
</dbReference>
<comment type="caution">
    <text evidence="1">The sequence shown here is derived from an EMBL/GenBank/DDBJ whole genome shotgun (WGS) entry which is preliminary data.</text>
</comment>
<dbReference type="AlphaFoldDB" id="A0AAE1KID6"/>